<gene>
    <name evidence="1" type="ORF">JI62_08265</name>
</gene>
<comment type="caution">
    <text evidence="1">The sequence shown here is derived from an EMBL/GenBank/DDBJ whole genome shotgun (WGS) entry which is preliminary data.</text>
</comment>
<accession>A0A246S176</accession>
<dbReference type="Pfam" id="PF08809">
    <property type="entry name" value="DUF1799"/>
    <property type="match status" value="1"/>
</dbReference>
<dbReference type="Proteomes" id="UP000197334">
    <property type="component" value="Unassembled WGS sequence"/>
</dbReference>
<name>A0A246S176_9GAMM</name>
<keyword evidence="2" id="KW-1185">Reference proteome</keyword>
<evidence type="ECO:0000313" key="1">
    <source>
        <dbReference type="EMBL" id="OWV30192.1"/>
    </source>
</evidence>
<sequence>MHWAEASTAQPNLVKEDVAALGITLAGELAEEAEAAAAEPDQFEVLPENWDALEIFLRCCRQWLFRGMDGHREALDLQAIISVLSLYQLPPEQQLERLDQVQLIERGALSVMNQPRN</sequence>
<proteinExistence type="predicted"/>
<dbReference type="AlphaFoldDB" id="A0A246S176"/>
<dbReference type="InterPro" id="IPR014915">
    <property type="entry name" value="Phage_TLS_TfmB"/>
</dbReference>
<evidence type="ECO:0000313" key="2">
    <source>
        <dbReference type="Proteomes" id="UP000197334"/>
    </source>
</evidence>
<reference evidence="1 2" key="1">
    <citation type="submission" date="2014-08" db="EMBL/GenBank/DDBJ databases">
        <title>Draft genome sequence of a novel L-asparaginase producing marine bacterium, Halomonas campaniensis.</title>
        <authorList>
            <person name="Sundarakrishnan B."/>
            <person name="Moushumi Priya A."/>
            <person name="Raman G."/>
            <person name="Sakthivel N."/>
            <person name="Park S."/>
            <person name="Jayachandran S."/>
        </authorList>
    </citation>
    <scope>NUCLEOTIDE SEQUENCE [LARGE SCALE GENOMIC DNA]</scope>
    <source>
        <strain evidence="1 2">SK03</strain>
    </source>
</reference>
<dbReference type="RefSeq" id="WP_170938510.1">
    <property type="nucleotide sequence ID" value="NZ_JPUA01000024.1"/>
</dbReference>
<dbReference type="EMBL" id="JPUA01000024">
    <property type="protein sequence ID" value="OWV30192.1"/>
    <property type="molecule type" value="Genomic_DNA"/>
</dbReference>
<organism evidence="1 2">
    <name type="scientific">Halomonas campaniensis</name>
    <dbReference type="NCBI Taxonomy" id="213554"/>
    <lineage>
        <taxon>Bacteria</taxon>
        <taxon>Pseudomonadati</taxon>
        <taxon>Pseudomonadota</taxon>
        <taxon>Gammaproteobacteria</taxon>
        <taxon>Oceanospirillales</taxon>
        <taxon>Halomonadaceae</taxon>
        <taxon>Halomonas</taxon>
    </lineage>
</organism>
<protein>
    <submittedName>
        <fullName evidence="1">Uncharacterized protein</fullName>
    </submittedName>
</protein>